<gene>
    <name evidence="1" type="ORF">Gotri_023828</name>
</gene>
<dbReference type="Proteomes" id="UP000593568">
    <property type="component" value="Unassembled WGS sequence"/>
</dbReference>
<keyword evidence="2" id="KW-1185">Reference proteome</keyword>
<accession>A0A7J9DK99</accession>
<organism evidence="1 2">
    <name type="scientific">Gossypium trilobum</name>
    <dbReference type="NCBI Taxonomy" id="34281"/>
    <lineage>
        <taxon>Eukaryota</taxon>
        <taxon>Viridiplantae</taxon>
        <taxon>Streptophyta</taxon>
        <taxon>Embryophyta</taxon>
        <taxon>Tracheophyta</taxon>
        <taxon>Spermatophyta</taxon>
        <taxon>Magnoliopsida</taxon>
        <taxon>eudicotyledons</taxon>
        <taxon>Gunneridae</taxon>
        <taxon>Pentapetalae</taxon>
        <taxon>rosids</taxon>
        <taxon>malvids</taxon>
        <taxon>Malvales</taxon>
        <taxon>Malvaceae</taxon>
        <taxon>Malvoideae</taxon>
        <taxon>Gossypium</taxon>
    </lineage>
</organism>
<dbReference type="EMBL" id="JABEZW010000003">
    <property type="protein sequence ID" value="MBA0761143.1"/>
    <property type="molecule type" value="Genomic_DNA"/>
</dbReference>
<comment type="caution">
    <text evidence="1">The sequence shown here is derived from an EMBL/GenBank/DDBJ whole genome shotgun (WGS) entry which is preliminary data.</text>
</comment>
<evidence type="ECO:0000313" key="2">
    <source>
        <dbReference type="Proteomes" id="UP000593568"/>
    </source>
</evidence>
<name>A0A7J9DK99_9ROSI</name>
<protein>
    <submittedName>
        <fullName evidence="1">Uncharacterized protein</fullName>
    </submittedName>
</protein>
<proteinExistence type="predicted"/>
<reference evidence="1 2" key="1">
    <citation type="journal article" date="2019" name="Genome Biol. Evol.">
        <title>Insights into the evolution of the New World diploid cottons (Gossypium, subgenus Houzingenia) based on genome sequencing.</title>
        <authorList>
            <person name="Grover C.E."/>
            <person name="Arick M.A. 2nd"/>
            <person name="Thrash A."/>
            <person name="Conover J.L."/>
            <person name="Sanders W.S."/>
            <person name="Peterson D.G."/>
            <person name="Frelichowski J.E."/>
            <person name="Scheffler J.A."/>
            <person name="Scheffler B.E."/>
            <person name="Wendel J.F."/>
        </authorList>
    </citation>
    <scope>NUCLEOTIDE SEQUENCE [LARGE SCALE GENOMIC DNA]</scope>
    <source>
        <strain evidence="1">8</strain>
        <tissue evidence="1">Leaf</tissue>
    </source>
</reference>
<sequence>MEKIKTHQDCQSIYYI</sequence>
<evidence type="ECO:0000313" key="1">
    <source>
        <dbReference type="EMBL" id="MBA0761143.1"/>
    </source>
</evidence>
<dbReference type="AlphaFoldDB" id="A0A7J9DK99"/>